<reference evidence="3 4" key="1">
    <citation type="submission" date="2024-07" db="EMBL/GenBank/DDBJ databases">
        <title>Chromosome-level genome assembly of the water stick insect Ranatra chinensis (Heteroptera: Nepidae).</title>
        <authorList>
            <person name="Liu X."/>
        </authorList>
    </citation>
    <scope>NUCLEOTIDE SEQUENCE [LARGE SCALE GENOMIC DNA]</scope>
    <source>
        <strain evidence="3">Cailab_2021Rc</strain>
        <tissue evidence="3">Muscle</tissue>
    </source>
</reference>
<feature type="signal peptide" evidence="1">
    <location>
        <begin position="1"/>
        <end position="18"/>
    </location>
</feature>
<name>A0ABD0YGP3_9HEMI</name>
<evidence type="ECO:0000259" key="2">
    <source>
        <dbReference type="Pfam" id="PF11822"/>
    </source>
</evidence>
<dbReference type="PANTHER" id="PTHR20946:SF0">
    <property type="entry name" value="SANT AND BTB DOMAIN REGULATOR OF CLASS SWITCH RECOMBINATION"/>
    <property type="match status" value="1"/>
</dbReference>
<keyword evidence="1" id="KW-0732">Signal</keyword>
<feature type="chain" id="PRO_5044844830" description="SANT and BTB domain-containing protein" evidence="1">
    <location>
        <begin position="19"/>
        <end position="288"/>
    </location>
</feature>
<organism evidence="3 4">
    <name type="scientific">Ranatra chinensis</name>
    <dbReference type="NCBI Taxonomy" id="642074"/>
    <lineage>
        <taxon>Eukaryota</taxon>
        <taxon>Metazoa</taxon>
        <taxon>Ecdysozoa</taxon>
        <taxon>Arthropoda</taxon>
        <taxon>Hexapoda</taxon>
        <taxon>Insecta</taxon>
        <taxon>Pterygota</taxon>
        <taxon>Neoptera</taxon>
        <taxon>Paraneoptera</taxon>
        <taxon>Hemiptera</taxon>
        <taxon>Heteroptera</taxon>
        <taxon>Panheteroptera</taxon>
        <taxon>Nepomorpha</taxon>
        <taxon>Nepidae</taxon>
        <taxon>Ranatrinae</taxon>
        <taxon>Ranatra</taxon>
    </lineage>
</organism>
<dbReference type="EMBL" id="JBFDAA010000008">
    <property type="protein sequence ID" value="KAL1130299.1"/>
    <property type="molecule type" value="Genomic_DNA"/>
</dbReference>
<dbReference type="PANTHER" id="PTHR20946">
    <property type="entry name" value="SANT AND BTB DOMAIN REGULATOR OF CLASS SWITCH RECOMBINATION"/>
    <property type="match status" value="1"/>
</dbReference>
<dbReference type="Pfam" id="PF11822">
    <property type="entry name" value="BTB_SANBR"/>
    <property type="match status" value="1"/>
</dbReference>
<proteinExistence type="predicted"/>
<accession>A0ABD0YGP3</accession>
<dbReference type="InterPro" id="IPR045902">
    <property type="entry name" value="SANBR-like"/>
</dbReference>
<comment type="caution">
    <text evidence="3">The sequence shown here is derived from an EMBL/GenBank/DDBJ whole genome shotgun (WGS) entry which is preliminary data.</text>
</comment>
<feature type="domain" description="SANT and BTB" evidence="2">
    <location>
        <begin position="199"/>
        <end position="261"/>
    </location>
</feature>
<evidence type="ECO:0000256" key="1">
    <source>
        <dbReference type="SAM" id="SignalP"/>
    </source>
</evidence>
<sequence length="288" mass="32140">MHLSCVCGFHVALVNVQAKVADTASGRDWNAIKSDGWARSVLEREIEMSGNKLETLPCSEDGRGPQDVRKTVTGRHVTVKQVLDLVDWAHKLDAGESEVFGLDEPVDNALILDLHISHNNCQIPHPRKGQGGIDVPALSNNVNTKLSQLFNEEIFDSVLPYIVPDVQKPVEKRIRHEAAPPSKPRKPQPYSTSLTDVEVNIHVTDEYKNQRKDFKCPQSILVTKMSYFAEITSGQKLEEMDISVHCDIEVFEWIMNWVKQEPIDNCDRPVPDGMVAGSAGEPPLSCLQ</sequence>
<dbReference type="Proteomes" id="UP001558652">
    <property type="component" value="Unassembled WGS sequence"/>
</dbReference>
<dbReference type="InterPro" id="IPR021777">
    <property type="entry name" value="SANBR_BTB"/>
</dbReference>
<keyword evidence="4" id="KW-1185">Reference proteome</keyword>
<evidence type="ECO:0000313" key="4">
    <source>
        <dbReference type="Proteomes" id="UP001558652"/>
    </source>
</evidence>
<evidence type="ECO:0000313" key="3">
    <source>
        <dbReference type="EMBL" id="KAL1130299.1"/>
    </source>
</evidence>
<protein>
    <recommendedName>
        <fullName evidence="2">SANT and BTB domain-containing protein</fullName>
    </recommendedName>
</protein>
<gene>
    <name evidence="3" type="ORF">AAG570_013237</name>
</gene>
<dbReference type="AlphaFoldDB" id="A0ABD0YGP3"/>